<dbReference type="Proteomes" id="UP001225034">
    <property type="component" value="Unassembled WGS sequence"/>
</dbReference>
<dbReference type="SUPFAM" id="SSF52833">
    <property type="entry name" value="Thioredoxin-like"/>
    <property type="match status" value="1"/>
</dbReference>
<sequence>MNDHRLIYVWDAYCGWCYGFSKSLRAFYKNHPDIPLEVLSGGLFQGDQLSVIGSGVMTAEKIEDRLNEQLSMS</sequence>
<proteinExistence type="predicted"/>
<dbReference type="Gene3D" id="3.40.30.10">
    <property type="entry name" value="Glutaredoxin"/>
    <property type="match status" value="1"/>
</dbReference>
<evidence type="ECO:0000313" key="1">
    <source>
        <dbReference type="EMBL" id="MDQ0207231.1"/>
    </source>
</evidence>
<gene>
    <name evidence="1" type="ORF">J2S05_002030</name>
</gene>
<dbReference type="EMBL" id="JAUSUA010000002">
    <property type="protein sequence ID" value="MDQ0207231.1"/>
    <property type="molecule type" value="Genomic_DNA"/>
</dbReference>
<dbReference type="InterPro" id="IPR017937">
    <property type="entry name" value="Thioredoxin_CS"/>
</dbReference>
<reference evidence="1 2" key="1">
    <citation type="submission" date="2023-07" db="EMBL/GenBank/DDBJ databases">
        <title>Genomic Encyclopedia of Type Strains, Phase IV (KMG-IV): sequencing the most valuable type-strain genomes for metagenomic binning, comparative biology and taxonomic classification.</title>
        <authorList>
            <person name="Goeker M."/>
        </authorList>
    </citation>
    <scope>NUCLEOTIDE SEQUENCE [LARGE SCALE GENOMIC DNA]</scope>
    <source>
        <strain evidence="1 2">DSM 19154</strain>
    </source>
</reference>
<accession>A0ABT9YH88</accession>
<evidence type="ECO:0000313" key="2">
    <source>
        <dbReference type="Proteomes" id="UP001225034"/>
    </source>
</evidence>
<comment type="caution">
    <text evidence="1">The sequence shown here is derived from an EMBL/GenBank/DDBJ whole genome shotgun (WGS) entry which is preliminary data.</text>
</comment>
<protein>
    <submittedName>
        <fullName evidence="1">Protein-disulfide isomerase-like protein with CxxC motif</fullName>
    </submittedName>
</protein>
<dbReference type="PROSITE" id="PS00194">
    <property type="entry name" value="THIOREDOXIN_1"/>
    <property type="match status" value="1"/>
</dbReference>
<name>A0ABT9YH88_9BACI</name>
<organism evidence="1 2">
    <name type="scientific">Alkalicoccobacillus murimartini</name>
    <dbReference type="NCBI Taxonomy" id="171685"/>
    <lineage>
        <taxon>Bacteria</taxon>
        <taxon>Bacillati</taxon>
        <taxon>Bacillota</taxon>
        <taxon>Bacilli</taxon>
        <taxon>Bacillales</taxon>
        <taxon>Bacillaceae</taxon>
        <taxon>Alkalicoccobacillus</taxon>
    </lineage>
</organism>
<keyword evidence="2" id="KW-1185">Reference proteome</keyword>
<dbReference type="InterPro" id="IPR036249">
    <property type="entry name" value="Thioredoxin-like_sf"/>
</dbReference>